<proteinExistence type="predicted"/>
<organism evidence="1 2">
    <name type="scientific">Mucuna pruriens</name>
    <name type="common">Velvet bean</name>
    <name type="synonym">Dolichos pruriens</name>
    <dbReference type="NCBI Taxonomy" id="157652"/>
    <lineage>
        <taxon>Eukaryota</taxon>
        <taxon>Viridiplantae</taxon>
        <taxon>Streptophyta</taxon>
        <taxon>Embryophyta</taxon>
        <taxon>Tracheophyta</taxon>
        <taxon>Spermatophyta</taxon>
        <taxon>Magnoliopsida</taxon>
        <taxon>eudicotyledons</taxon>
        <taxon>Gunneridae</taxon>
        <taxon>Pentapetalae</taxon>
        <taxon>rosids</taxon>
        <taxon>fabids</taxon>
        <taxon>Fabales</taxon>
        <taxon>Fabaceae</taxon>
        <taxon>Papilionoideae</taxon>
        <taxon>50 kb inversion clade</taxon>
        <taxon>NPAAA clade</taxon>
        <taxon>indigoferoid/millettioid clade</taxon>
        <taxon>Phaseoleae</taxon>
        <taxon>Mucuna</taxon>
    </lineage>
</organism>
<dbReference type="Proteomes" id="UP000257109">
    <property type="component" value="Unassembled WGS sequence"/>
</dbReference>
<sequence length="74" mass="8747">MDFVLGFPGIEKNMNFIWVILDRLTKFAHFIPIKIMYSVEKLKLASRIYKGATYNTLSVTYQFSKKDVEHELEE</sequence>
<dbReference type="OrthoDB" id="1430837at2759"/>
<comment type="caution">
    <text evidence="1">The sequence shown here is derived from an EMBL/GenBank/DDBJ whole genome shotgun (WGS) entry which is preliminary data.</text>
</comment>
<gene>
    <name evidence="1" type="ORF">CR513_19122</name>
</gene>
<protein>
    <submittedName>
        <fullName evidence="1">Uncharacterized protein</fullName>
    </submittedName>
</protein>
<dbReference type="AlphaFoldDB" id="A0A371H5R8"/>
<feature type="non-terminal residue" evidence="1">
    <location>
        <position position="1"/>
    </location>
</feature>
<dbReference type="EMBL" id="QJKJ01003524">
    <property type="protein sequence ID" value="RDX98026.1"/>
    <property type="molecule type" value="Genomic_DNA"/>
</dbReference>
<name>A0A371H5R8_MUCPR</name>
<evidence type="ECO:0000313" key="1">
    <source>
        <dbReference type="EMBL" id="RDX98026.1"/>
    </source>
</evidence>
<evidence type="ECO:0000313" key="2">
    <source>
        <dbReference type="Proteomes" id="UP000257109"/>
    </source>
</evidence>
<reference evidence="1" key="1">
    <citation type="submission" date="2018-05" db="EMBL/GenBank/DDBJ databases">
        <title>Draft genome of Mucuna pruriens seed.</title>
        <authorList>
            <person name="Nnadi N.E."/>
            <person name="Vos R."/>
            <person name="Hasami M.H."/>
            <person name="Devisetty U.K."/>
            <person name="Aguiy J.C."/>
        </authorList>
    </citation>
    <scope>NUCLEOTIDE SEQUENCE [LARGE SCALE GENOMIC DNA]</scope>
    <source>
        <strain evidence="1">JCA_2017</strain>
    </source>
</reference>
<accession>A0A371H5R8</accession>
<keyword evidence="2" id="KW-1185">Reference proteome</keyword>